<accession>A0ABW5NSH4</accession>
<protein>
    <submittedName>
        <fullName evidence="2">Uncharacterized protein</fullName>
    </submittedName>
</protein>
<dbReference type="EMBL" id="JBHUMD010000007">
    <property type="protein sequence ID" value="MFD2601775.1"/>
    <property type="molecule type" value="Genomic_DNA"/>
</dbReference>
<keyword evidence="3" id="KW-1185">Reference proteome</keyword>
<dbReference type="Proteomes" id="UP001597480">
    <property type="component" value="Unassembled WGS sequence"/>
</dbReference>
<organism evidence="2 3">
    <name type="scientific">Flavobacterium suzhouense</name>
    <dbReference type="NCBI Taxonomy" id="1529638"/>
    <lineage>
        <taxon>Bacteria</taxon>
        <taxon>Pseudomonadati</taxon>
        <taxon>Bacteroidota</taxon>
        <taxon>Flavobacteriia</taxon>
        <taxon>Flavobacteriales</taxon>
        <taxon>Flavobacteriaceae</taxon>
        <taxon>Flavobacterium</taxon>
    </lineage>
</organism>
<dbReference type="RefSeq" id="WP_379820305.1">
    <property type="nucleotide sequence ID" value="NZ_JBHUMD010000007.1"/>
</dbReference>
<feature type="chain" id="PRO_5046204980" evidence="1">
    <location>
        <begin position="23"/>
        <end position="294"/>
    </location>
</feature>
<sequence length="294" mass="32295">MKKLKHAALVLFLSAFAVSCSSDDSNPVNNPSGEEFFEYTIDGEEQNVTTWIAARSESSFEVQGTAASGRVIHFTFNQWGNMGDASTMANDFEIPWRTSYHYFKSNYFTFELVAIDEANKTVEVNFSGKVFDEEYDITSAFSTVEGSFKVAYTQVTPQVSGLGVSATVNGAEWHDSDGDQEGGFFSGENLTLNASNDTKYTIGIVTNHQDTTTGVHTFGTADSPNKMKLFVYDTQENVDVEYITTTGTMNITEKTVGSQLTIISGTFSFTAEHPETGATIIVQNGTFKQAYINY</sequence>
<comment type="caution">
    <text evidence="2">The sequence shown here is derived from an EMBL/GenBank/DDBJ whole genome shotgun (WGS) entry which is preliminary data.</text>
</comment>
<evidence type="ECO:0000313" key="2">
    <source>
        <dbReference type="EMBL" id="MFD2601775.1"/>
    </source>
</evidence>
<name>A0ABW5NSH4_9FLAO</name>
<dbReference type="PROSITE" id="PS51257">
    <property type="entry name" value="PROKAR_LIPOPROTEIN"/>
    <property type="match status" value="1"/>
</dbReference>
<reference evidence="3" key="1">
    <citation type="journal article" date="2019" name="Int. J. Syst. Evol. Microbiol.">
        <title>The Global Catalogue of Microorganisms (GCM) 10K type strain sequencing project: providing services to taxonomists for standard genome sequencing and annotation.</title>
        <authorList>
            <consortium name="The Broad Institute Genomics Platform"/>
            <consortium name="The Broad Institute Genome Sequencing Center for Infectious Disease"/>
            <person name="Wu L."/>
            <person name="Ma J."/>
        </authorList>
    </citation>
    <scope>NUCLEOTIDE SEQUENCE [LARGE SCALE GENOMIC DNA]</scope>
    <source>
        <strain evidence="3">KCTC 42107</strain>
    </source>
</reference>
<gene>
    <name evidence="2" type="ORF">ACFSR3_06875</name>
</gene>
<keyword evidence="1" id="KW-0732">Signal</keyword>
<feature type="signal peptide" evidence="1">
    <location>
        <begin position="1"/>
        <end position="22"/>
    </location>
</feature>
<evidence type="ECO:0000313" key="3">
    <source>
        <dbReference type="Proteomes" id="UP001597480"/>
    </source>
</evidence>
<evidence type="ECO:0000256" key="1">
    <source>
        <dbReference type="SAM" id="SignalP"/>
    </source>
</evidence>
<proteinExistence type="predicted"/>